<dbReference type="InterPro" id="IPR052017">
    <property type="entry name" value="TSUP"/>
</dbReference>
<comment type="subcellular location">
    <subcellularLocation>
        <location evidence="1 8">Cell membrane</location>
        <topology evidence="1 8">Multi-pass membrane protein</topology>
    </subcellularLocation>
</comment>
<keyword evidence="6 8" id="KW-1133">Transmembrane helix</keyword>
<keyword evidence="7 8" id="KW-0472">Membrane</keyword>
<evidence type="ECO:0000256" key="6">
    <source>
        <dbReference type="ARBA" id="ARBA00022989"/>
    </source>
</evidence>
<organism evidence="9">
    <name type="scientific">Pseudoalteromonas prydzensis</name>
    <dbReference type="NCBI Taxonomy" id="182141"/>
    <lineage>
        <taxon>Bacteria</taxon>
        <taxon>Pseudomonadati</taxon>
        <taxon>Pseudomonadota</taxon>
        <taxon>Gammaproteobacteria</taxon>
        <taxon>Alteromonadales</taxon>
        <taxon>Pseudoalteromonadaceae</taxon>
        <taxon>Pseudoalteromonas</taxon>
    </lineage>
</organism>
<dbReference type="PANTHER" id="PTHR30269">
    <property type="entry name" value="TRANSMEMBRANE PROTEIN YFCA"/>
    <property type="match status" value="1"/>
</dbReference>
<sequence length="235" mass="25097">MPDIVLVYFILIIGACLQCVIGFGLGLLCVPILYWLMPELVPAPMILNALLITALLTVKHRGAIDIKQTGYSIFGGAIGVLSAAAVMVYVDSEQYRLLLGSCLLLAVGLSLTGWSPKLTMLSNLVASIASGFIGTTTSAGGAPMGLLYQAQNKDKIKANLSIFFVFINLFGIIALLVTGSADMKDIVLFLKCLPAILIGWGASYFVNNSINEKATRRLIILVASFSGLALIFIHR</sequence>
<comment type="caution">
    <text evidence="9">The sequence shown here is derived from an EMBL/GenBank/DDBJ whole genome shotgun (WGS) entry which is preliminary data.</text>
</comment>
<dbReference type="RefSeq" id="WP_304185350.1">
    <property type="nucleotide sequence ID" value="NZ_DRGM01000208.1"/>
</dbReference>
<proteinExistence type="inferred from homology"/>
<feature type="transmembrane region" description="Helical" evidence="8">
    <location>
        <begin position="160"/>
        <end position="180"/>
    </location>
</feature>
<feature type="transmembrane region" description="Helical" evidence="8">
    <location>
        <begin position="40"/>
        <end position="58"/>
    </location>
</feature>
<comment type="similarity">
    <text evidence="2 8">Belongs to the 4-toluene sulfonate uptake permease (TSUP) (TC 2.A.102) family.</text>
</comment>
<keyword evidence="5 8" id="KW-0812">Transmembrane</keyword>
<feature type="transmembrane region" description="Helical" evidence="8">
    <location>
        <begin position="126"/>
        <end position="148"/>
    </location>
</feature>
<evidence type="ECO:0000256" key="1">
    <source>
        <dbReference type="ARBA" id="ARBA00004651"/>
    </source>
</evidence>
<feature type="transmembrane region" description="Helical" evidence="8">
    <location>
        <begin position="70"/>
        <end position="90"/>
    </location>
</feature>
<evidence type="ECO:0000256" key="3">
    <source>
        <dbReference type="ARBA" id="ARBA00022448"/>
    </source>
</evidence>
<evidence type="ECO:0000256" key="4">
    <source>
        <dbReference type="ARBA" id="ARBA00022475"/>
    </source>
</evidence>
<evidence type="ECO:0000256" key="8">
    <source>
        <dbReference type="RuleBase" id="RU363041"/>
    </source>
</evidence>
<evidence type="ECO:0000256" key="7">
    <source>
        <dbReference type="ARBA" id="ARBA00023136"/>
    </source>
</evidence>
<protein>
    <recommendedName>
        <fullName evidence="8">Probable membrane transporter protein</fullName>
    </recommendedName>
</protein>
<dbReference type="Proteomes" id="UP000886188">
    <property type="component" value="Unassembled WGS sequence"/>
</dbReference>
<evidence type="ECO:0000313" key="9">
    <source>
        <dbReference type="EMBL" id="HEA18907.1"/>
    </source>
</evidence>
<dbReference type="GO" id="GO:0005886">
    <property type="term" value="C:plasma membrane"/>
    <property type="evidence" value="ECO:0007669"/>
    <property type="project" value="UniProtKB-SubCell"/>
</dbReference>
<dbReference type="Pfam" id="PF01925">
    <property type="entry name" value="TauE"/>
    <property type="match status" value="1"/>
</dbReference>
<feature type="transmembrane region" description="Helical" evidence="8">
    <location>
        <begin position="97"/>
        <end position="114"/>
    </location>
</feature>
<evidence type="ECO:0000256" key="2">
    <source>
        <dbReference type="ARBA" id="ARBA00009142"/>
    </source>
</evidence>
<evidence type="ECO:0000256" key="5">
    <source>
        <dbReference type="ARBA" id="ARBA00022692"/>
    </source>
</evidence>
<feature type="transmembrane region" description="Helical" evidence="8">
    <location>
        <begin position="6"/>
        <end position="33"/>
    </location>
</feature>
<dbReference type="AlphaFoldDB" id="A0A7V1GGV3"/>
<accession>A0A7V1GGV3</accession>
<feature type="transmembrane region" description="Helical" evidence="8">
    <location>
        <begin position="218"/>
        <end position="234"/>
    </location>
</feature>
<reference evidence="9" key="1">
    <citation type="journal article" date="2020" name="mSystems">
        <title>Genome- and Community-Level Interaction Insights into Carbon Utilization and Element Cycling Functions of Hydrothermarchaeota in Hydrothermal Sediment.</title>
        <authorList>
            <person name="Zhou Z."/>
            <person name="Liu Y."/>
            <person name="Xu W."/>
            <person name="Pan J."/>
            <person name="Luo Z.H."/>
            <person name="Li M."/>
        </authorList>
    </citation>
    <scope>NUCLEOTIDE SEQUENCE [LARGE SCALE GENOMIC DNA]</scope>
    <source>
        <strain evidence="9">HyVt-346</strain>
    </source>
</reference>
<feature type="transmembrane region" description="Helical" evidence="8">
    <location>
        <begin position="186"/>
        <end position="206"/>
    </location>
</feature>
<dbReference type="EMBL" id="DRGM01000208">
    <property type="protein sequence ID" value="HEA18907.1"/>
    <property type="molecule type" value="Genomic_DNA"/>
</dbReference>
<keyword evidence="3" id="KW-0813">Transport</keyword>
<dbReference type="InterPro" id="IPR002781">
    <property type="entry name" value="TM_pro_TauE-like"/>
</dbReference>
<keyword evidence="4 8" id="KW-1003">Cell membrane</keyword>
<name>A0A7V1GGV3_9GAMM</name>
<dbReference type="PANTHER" id="PTHR30269:SF37">
    <property type="entry name" value="MEMBRANE TRANSPORTER PROTEIN"/>
    <property type="match status" value="1"/>
</dbReference>
<gene>
    <name evidence="9" type="ORF">ENH88_21140</name>
</gene>